<dbReference type="Proteomes" id="UP000184420">
    <property type="component" value="Unassembled WGS sequence"/>
</dbReference>
<proteinExistence type="predicted"/>
<organism evidence="1 2">
    <name type="scientific">Chitinophaga jiangningensis</name>
    <dbReference type="NCBI Taxonomy" id="1419482"/>
    <lineage>
        <taxon>Bacteria</taxon>
        <taxon>Pseudomonadati</taxon>
        <taxon>Bacteroidota</taxon>
        <taxon>Chitinophagia</taxon>
        <taxon>Chitinophagales</taxon>
        <taxon>Chitinophagaceae</taxon>
        <taxon>Chitinophaga</taxon>
    </lineage>
</organism>
<evidence type="ECO:0000313" key="1">
    <source>
        <dbReference type="EMBL" id="SHM79560.1"/>
    </source>
</evidence>
<name>A0A1M7LNB1_9BACT</name>
<dbReference type="STRING" id="1419482.SAMN05444266_11152"/>
<accession>A0A1M7LNB1</accession>
<dbReference type="AlphaFoldDB" id="A0A1M7LNB1"/>
<gene>
    <name evidence="1" type="ORF">SAMN05444266_11152</name>
</gene>
<dbReference type="EMBL" id="FRBL01000011">
    <property type="protein sequence ID" value="SHM79560.1"/>
    <property type="molecule type" value="Genomic_DNA"/>
</dbReference>
<protein>
    <submittedName>
        <fullName evidence="1">Uncharacterized protein</fullName>
    </submittedName>
</protein>
<sequence length="288" mass="32571">MNKIYLLFVIGAIFFVALMHDLHKDNTVTASGTSTNNDRYLYNRESLLSLTDSLDFSDSSGVTLYFNLKGKRFSEKNGKSDYYIVFTKEDDIQETIRKGYYLLNPGIALLDHITRAYHLSDSLGVEHFFVVGRQSKMSDIERGIIDAIFPNVIQRAKTTLVSRGDVLDFSVHSHPLVKNAISGEVERIGGPLPSGPDLMPQYPMGGRFEMVLGHEVIDPMEYRKLDKGVSFSTAIDQPQRYRQVIGLYNQGEVIGTIFYEKLIELVCRVNKVKRYPVIDKTNADIVSL</sequence>
<keyword evidence="2" id="KW-1185">Reference proteome</keyword>
<evidence type="ECO:0000313" key="2">
    <source>
        <dbReference type="Proteomes" id="UP000184420"/>
    </source>
</evidence>
<reference evidence="1 2" key="1">
    <citation type="submission" date="2016-11" db="EMBL/GenBank/DDBJ databases">
        <authorList>
            <person name="Jaros S."/>
            <person name="Januszkiewicz K."/>
            <person name="Wedrychowicz H."/>
        </authorList>
    </citation>
    <scope>NUCLEOTIDE SEQUENCE [LARGE SCALE GENOMIC DNA]</scope>
    <source>
        <strain evidence="1 2">DSM 27406</strain>
    </source>
</reference>